<organism evidence="1 2">
    <name type="scientific">Streptomyces brasiliensis</name>
    <dbReference type="NCBI Taxonomy" id="1954"/>
    <lineage>
        <taxon>Bacteria</taxon>
        <taxon>Bacillati</taxon>
        <taxon>Actinomycetota</taxon>
        <taxon>Actinomycetes</taxon>
        <taxon>Kitasatosporales</taxon>
        <taxon>Streptomycetaceae</taxon>
        <taxon>Streptomyces</taxon>
    </lineage>
</organism>
<name>A0A917PEE3_9ACTN</name>
<reference evidence="1" key="1">
    <citation type="journal article" date="2014" name="Int. J. Syst. Evol. Microbiol.">
        <title>Complete genome sequence of Corynebacterium casei LMG S-19264T (=DSM 44701T), isolated from a smear-ripened cheese.</title>
        <authorList>
            <consortium name="US DOE Joint Genome Institute (JGI-PGF)"/>
            <person name="Walter F."/>
            <person name="Albersmeier A."/>
            <person name="Kalinowski J."/>
            <person name="Ruckert C."/>
        </authorList>
    </citation>
    <scope>NUCLEOTIDE SEQUENCE</scope>
    <source>
        <strain evidence="1">JCM 3086</strain>
    </source>
</reference>
<comment type="caution">
    <text evidence="1">The sequence shown here is derived from an EMBL/GenBank/DDBJ whole genome shotgun (WGS) entry which is preliminary data.</text>
</comment>
<evidence type="ECO:0000313" key="2">
    <source>
        <dbReference type="Proteomes" id="UP000657574"/>
    </source>
</evidence>
<accession>A0A917PEE3</accession>
<proteinExistence type="predicted"/>
<evidence type="ECO:0000313" key="1">
    <source>
        <dbReference type="EMBL" id="GGJ72827.1"/>
    </source>
</evidence>
<keyword evidence="2" id="KW-1185">Reference proteome</keyword>
<protein>
    <submittedName>
        <fullName evidence="1">Uncharacterized protein</fullName>
    </submittedName>
</protein>
<reference evidence="1" key="2">
    <citation type="submission" date="2020-09" db="EMBL/GenBank/DDBJ databases">
        <authorList>
            <person name="Sun Q."/>
            <person name="Ohkuma M."/>
        </authorList>
    </citation>
    <scope>NUCLEOTIDE SEQUENCE</scope>
    <source>
        <strain evidence="1">JCM 3086</strain>
    </source>
</reference>
<gene>
    <name evidence="1" type="ORF">GCM10010121_099290</name>
</gene>
<dbReference type="Proteomes" id="UP000657574">
    <property type="component" value="Unassembled WGS sequence"/>
</dbReference>
<dbReference type="EMBL" id="BMQA01000161">
    <property type="protein sequence ID" value="GGJ72827.1"/>
    <property type="molecule type" value="Genomic_DNA"/>
</dbReference>
<dbReference type="AlphaFoldDB" id="A0A917PEE3"/>
<sequence length="61" mass="6750">MLDPRGFQEGVLQGDTAQAHDTRLQRAFMSQELPVTVFQVERSPVALCDLTGRQVAWGGAY</sequence>